<name>A0A2N9EXY3_FAGSY</name>
<sequence length="259" mass="27553">MAISSFLSLMLAPPSPKLYSYSSLSSTCFKPKPTTSSSFPCQFQNGNVSVPPGTAGGSRFSLDPLAPPALISGPQPLSLVLISKTEYDSLLQRANASSSLLIASGNTCLHSSSSPSWVIDSGASDHMTGNSSLLSHTSSPCSPSFVTVANGTKTPVQGKGTVTTSDLTLSDVLYLPEFPFNLLSVHKLTLALNCSVAFYPSHCEFQDLKTKRMIGGGFVKDGLYYFQPSRTSIPSALHSTNSPYQWHCRLGHPLSILNI</sequence>
<dbReference type="Pfam" id="PF22936">
    <property type="entry name" value="Pol_BBD"/>
    <property type="match status" value="1"/>
</dbReference>
<protein>
    <recommendedName>
        <fullName evidence="1">Retrovirus-related Pol polyprotein from transposon TNT 1-94-like beta-barrel domain-containing protein</fullName>
    </recommendedName>
</protein>
<dbReference type="AlphaFoldDB" id="A0A2N9EXY3"/>
<gene>
    <name evidence="2" type="ORF">FSB_LOCUS7393</name>
</gene>
<evidence type="ECO:0000313" key="2">
    <source>
        <dbReference type="EMBL" id="SPC79511.1"/>
    </source>
</evidence>
<proteinExistence type="predicted"/>
<dbReference type="InterPro" id="IPR054722">
    <property type="entry name" value="PolX-like_BBD"/>
</dbReference>
<accession>A0A2N9EXY3</accession>
<evidence type="ECO:0000259" key="1">
    <source>
        <dbReference type="Pfam" id="PF22936"/>
    </source>
</evidence>
<dbReference type="EMBL" id="OIVN01000392">
    <property type="protein sequence ID" value="SPC79511.1"/>
    <property type="molecule type" value="Genomic_DNA"/>
</dbReference>
<reference evidence="2" key="1">
    <citation type="submission" date="2018-02" db="EMBL/GenBank/DDBJ databases">
        <authorList>
            <person name="Cohen D.B."/>
            <person name="Kent A.D."/>
        </authorList>
    </citation>
    <scope>NUCLEOTIDE SEQUENCE</scope>
</reference>
<organism evidence="2">
    <name type="scientific">Fagus sylvatica</name>
    <name type="common">Beechnut</name>
    <dbReference type="NCBI Taxonomy" id="28930"/>
    <lineage>
        <taxon>Eukaryota</taxon>
        <taxon>Viridiplantae</taxon>
        <taxon>Streptophyta</taxon>
        <taxon>Embryophyta</taxon>
        <taxon>Tracheophyta</taxon>
        <taxon>Spermatophyta</taxon>
        <taxon>Magnoliopsida</taxon>
        <taxon>eudicotyledons</taxon>
        <taxon>Gunneridae</taxon>
        <taxon>Pentapetalae</taxon>
        <taxon>rosids</taxon>
        <taxon>fabids</taxon>
        <taxon>Fagales</taxon>
        <taxon>Fagaceae</taxon>
        <taxon>Fagus</taxon>
    </lineage>
</organism>
<feature type="domain" description="Retrovirus-related Pol polyprotein from transposon TNT 1-94-like beta-barrel" evidence="1">
    <location>
        <begin position="117"/>
        <end position="189"/>
    </location>
</feature>